<dbReference type="InterPro" id="IPR000086">
    <property type="entry name" value="NUDIX_hydrolase_dom"/>
</dbReference>
<dbReference type="PROSITE" id="PS51462">
    <property type="entry name" value="NUDIX"/>
    <property type="match status" value="1"/>
</dbReference>
<dbReference type="PANTHER" id="PTHR21340">
    <property type="entry name" value="DIADENOSINE 5,5-P1,P4-TETRAPHOSPHATE PYROPHOSPHOHYDROLASE MUTT"/>
    <property type="match status" value="1"/>
</dbReference>
<gene>
    <name evidence="1" type="ORF">AWC04_03925</name>
</gene>
<dbReference type="GO" id="GO:0006754">
    <property type="term" value="P:ATP biosynthetic process"/>
    <property type="evidence" value="ECO:0007669"/>
    <property type="project" value="TreeGrafter"/>
</dbReference>
<organism evidence="1 2">
    <name type="scientific">Mycolicibacterium fallax</name>
    <name type="common">Mycobacterium fallax</name>
    <dbReference type="NCBI Taxonomy" id="1793"/>
    <lineage>
        <taxon>Bacteria</taxon>
        <taxon>Bacillati</taxon>
        <taxon>Actinomycetota</taxon>
        <taxon>Actinomycetes</taxon>
        <taxon>Mycobacteriales</taxon>
        <taxon>Mycobacteriaceae</taxon>
        <taxon>Mycolicibacterium</taxon>
    </lineage>
</organism>
<name>A0A1X1RJB2_MYCFA</name>
<dbReference type="GO" id="GO:0004081">
    <property type="term" value="F:bis(5'-nucleosyl)-tetraphosphatase (asymmetrical) activity"/>
    <property type="evidence" value="ECO:0007669"/>
    <property type="project" value="TreeGrafter"/>
</dbReference>
<protein>
    <submittedName>
        <fullName evidence="1">Uncharacterized protein</fullName>
    </submittedName>
</protein>
<dbReference type="Pfam" id="PF00293">
    <property type="entry name" value="NUDIX"/>
    <property type="match status" value="1"/>
</dbReference>
<dbReference type="InterPro" id="IPR051325">
    <property type="entry name" value="Nudix_hydrolase_domain"/>
</dbReference>
<dbReference type="EMBL" id="LQOJ01000019">
    <property type="protein sequence ID" value="ORV07571.1"/>
    <property type="molecule type" value="Genomic_DNA"/>
</dbReference>
<keyword evidence="2" id="KW-1185">Reference proteome</keyword>
<dbReference type="OrthoDB" id="954553at2"/>
<proteinExistence type="predicted"/>
<evidence type="ECO:0000313" key="2">
    <source>
        <dbReference type="Proteomes" id="UP000193484"/>
    </source>
</evidence>
<dbReference type="Proteomes" id="UP000193484">
    <property type="component" value="Unassembled WGS sequence"/>
</dbReference>
<comment type="caution">
    <text evidence="1">The sequence shown here is derived from an EMBL/GenBank/DDBJ whole genome shotgun (WGS) entry which is preliminary data.</text>
</comment>
<reference evidence="1 2" key="1">
    <citation type="submission" date="2016-01" db="EMBL/GenBank/DDBJ databases">
        <title>The new phylogeny of the genus Mycobacterium.</title>
        <authorList>
            <person name="Tarcisio F."/>
            <person name="Conor M."/>
            <person name="Antonella G."/>
            <person name="Elisabetta G."/>
            <person name="Giulia F.S."/>
            <person name="Sara T."/>
            <person name="Anna F."/>
            <person name="Clotilde B."/>
            <person name="Roberto B."/>
            <person name="Veronica D.S."/>
            <person name="Fabio R."/>
            <person name="Monica P."/>
            <person name="Olivier J."/>
            <person name="Enrico T."/>
            <person name="Nicola S."/>
        </authorList>
    </citation>
    <scope>NUCLEOTIDE SEQUENCE [LARGE SCALE GENOMIC DNA]</scope>
    <source>
        <strain evidence="1 2">DSM 44179</strain>
    </source>
</reference>
<sequence>MSARSAGILLHRVRDGRRQVLIVHPGGPWWAGRDAGAWSIPKGEFLPPEDPWTAARREFAEEIALPVPDGDVLDLGEVRLASGKRVHAFAVDAELDLTGHRVAEVSNTFELHGRRYPEIDRAEWVDLDVARVRLNAAQVPLLDRLGP</sequence>
<evidence type="ECO:0000313" key="1">
    <source>
        <dbReference type="EMBL" id="ORV07571.1"/>
    </source>
</evidence>
<dbReference type="SUPFAM" id="SSF55811">
    <property type="entry name" value="Nudix"/>
    <property type="match status" value="1"/>
</dbReference>
<dbReference type="GO" id="GO:0006167">
    <property type="term" value="P:AMP biosynthetic process"/>
    <property type="evidence" value="ECO:0007669"/>
    <property type="project" value="TreeGrafter"/>
</dbReference>
<dbReference type="Gene3D" id="3.90.79.10">
    <property type="entry name" value="Nucleoside Triphosphate Pyrophosphohydrolase"/>
    <property type="match status" value="1"/>
</dbReference>
<dbReference type="AlphaFoldDB" id="A0A1X1RJB2"/>
<dbReference type="InterPro" id="IPR015797">
    <property type="entry name" value="NUDIX_hydrolase-like_dom_sf"/>
</dbReference>
<accession>A0A1X1RJB2</accession>
<dbReference type="RefSeq" id="WP_085093308.1">
    <property type="nucleotide sequence ID" value="NZ_AP022603.1"/>
</dbReference>
<dbReference type="STRING" id="1793.AWC04_03925"/>
<dbReference type="PANTHER" id="PTHR21340:SF7">
    <property type="entry name" value="NUDIX HYDROLASE DOMAIN-CONTAINING PROTEIN"/>
    <property type="match status" value="1"/>
</dbReference>